<dbReference type="RefSeq" id="WP_163611687.1">
    <property type="nucleotide sequence ID" value="NZ_JAAGWB010000038.1"/>
</dbReference>
<dbReference type="Gene3D" id="1.20.1250.20">
    <property type="entry name" value="MFS general substrate transporter like domains"/>
    <property type="match status" value="1"/>
</dbReference>
<accession>A0A6P0H7Z7</accession>
<evidence type="ECO:0000313" key="3">
    <source>
        <dbReference type="EMBL" id="NEN52008.1"/>
    </source>
</evidence>
<gene>
    <name evidence="3" type="ORF">G3R41_13845</name>
    <name evidence="2" type="ORF">GCU67_13195</name>
</gene>
<dbReference type="EMBL" id="JAAGWH010000036">
    <property type="protein sequence ID" value="NEK95120.1"/>
    <property type="molecule type" value="Genomic_DNA"/>
</dbReference>
<feature type="region of interest" description="Disordered" evidence="1">
    <location>
        <begin position="113"/>
        <end position="144"/>
    </location>
</feature>
<proteinExistence type="predicted"/>
<dbReference type="Proteomes" id="UP000471152">
    <property type="component" value="Unassembled WGS sequence"/>
</dbReference>
<dbReference type="AlphaFoldDB" id="A0A6P0H7Z7"/>
<feature type="compositionally biased region" description="Basic and acidic residues" evidence="1">
    <location>
        <begin position="121"/>
        <end position="137"/>
    </location>
</feature>
<organism evidence="3 5">
    <name type="scientific">Modestobacter muralis</name>
    <dbReference type="NCBI Taxonomy" id="1608614"/>
    <lineage>
        <taxon>Bacteria</taxon>
        <taxon>Bacillati</taxon>
        <taxon>Actinomycetota</taxon>
        <taxon>Actinomycetes</taxon>
        <taxon>Geodermatophilales</taxon>
        <taxon>Geodermatophilaceae</taxon>
        <taxon>Modestobacter</taxon>
    </lineage>
</organism>
<dbReference type="SUPFAM" id="SSF103473">
    <property type="entry name" value="MFS general substrate transporter"/>
    <property type="match status" value="1"/>
</dbReference>
<evidence type="ECO:0000256" key="1">
    <source>
        <dbReference type="SAM" id="MobiDB-lite"/>
    </source>
</evidence>
<evidence type="ECO:0000313" key="4">
    <source>
        <dbReference type="Proteomes" id="UP000468828"/>
    </source>
</evidence>
<comment type="caution">
    <text evidence="3">The sequence shown here is derived from an EMBL/GenBank/DDBJ whole genome shotgun (WGS) entry which is preliminary data.</text>
</comment>
<dbReference type="InterPro" id="IPR036259">
    <property type="entry name" value="MFS_trans_sf"/>
</dbReference>
<reference evidence="3 5" key="2">
    <citation type="submission" date="2020-02" db="EMBL/GenBank/DDBJ databases">
        <title>The WGS of Modestobacter muralis DSM 100205.</title>
        <authorList>
            <person name="Jiang Z."/>
        </authorList>
    </citation>
    <scope>NUCLEOTIDE SEQUENCE [LARGE SCALE GENOMIC DNA]</scope>
    <source>
        <strain evidence="3 5">DSM 100205</strain>
    </source>
</reference>
<dbReference type="EMBL" id="JAAGWB010000038">
    <property type="protein sequence ID" value="NEN52008.1"/>
    <property type="molecule type" value="Genomic_DNA"/>
</dbReference>
<evidence type="ECO:0000313" key="5">
    <source>
        <dbReference type="Proteomes" id="UP000471152"/>
    </source>
</evidence>
<evidence type="ECO:0000313" key="2">
    <source>
        <dbReference type="EMBL" id="NEK95120.1"/>
    </source>
</evidence>
<keyword evidence="4" id="KW-1185">Reference proteome</keyword>
<protein>
    <submittedName>
        <fullName evidence="3">MFS transporter</fullName>
    </submittedName>
</protein>
<name>A0A6P0H7Z7_9ACTN</name>
<reference evidence="2 4" key="1">
    <citation type="submission" date="2020-01" db="EMBL/GenBank/DDBJ databases">
        <title>the WGS Modestobacter muralis CPCC 204518.</title>
        <authorList>
            <person name="Jiang Z."/>
        </authorList>
    </citation>
    <scope>NUCLEOTIDE SEQUENCE [LARGE SCALE GENOMIC DNA]</scope>
    <source>
        <strain evidence="2 4">DSM 100205</strain>
    </source>
</reference>
<sequence length="144" mass="14547">MLSTAATAALLTVIGVSVGFTNLGLQTALYDTAPPDDAGVAAGLVQTSRSLGTVLSASLLGVVFGDEIDTASLHQPAWRLAAVSALVLALDLRPPVVEPLGLRPLIIGSNSVQPGPGSHGRVLETRNRAAEDRDARAGDGSAGD</sequence>
<dbReference type="Proteomes" id="UP000468828">
    <property type="component" value="Unassembled WGS sequence"/>
</dbReference>